<dbReference type="InterPro" id="IPR058776">
    <property type="entry name" value="KhtT-like_N"/>
</dbReference>
<name>A0A318LRE8_9PSEU</name>
<sequence length="90" mass="9907">MDATSNRFHGIGTLHQIVTHGGQRLGLLVDEDGRSHVAVYAGEDPDVPAQTIVLEPGEADRLADLLHTRSVSDRLADLERRVLELTREAR</sequence>
<accession>A0A318LRE8</accession>
<evidence type="ECO:0000313" key="2">
    <source>
        <dbReference type="EMBL" id="PXY36961.1"/>
    </source>
</evidence>
<organism evidence="2 3">
    <name type="scientific">Prauserella flavalba</name>
    <dbReference type="NCBI Taxonomy" id="1477506"/>
    <lineage>
        <taxon>Bacteria</taxon>
        <taxon>Bacillati</taxon>
        <taxon>Actinomycetota</taxon>
        <taxon>Actinomycetes</taxon>
        <taxon>Pseudonocardiales</taxon>
        <taxon>Pseudonocardiaceae</taxon>
        <taxon>Prauserella</taxon>
    </lineage>
</organism>
<dbReference type="Pfam" id="PF25991">
    <property type="entry name" value="KhtT_N"/>
    <property type="match status" value="1"/>
</dbReference>
<keyword evidence="3" id="KW-1185">Reference proteome</keyword>
<feature type="domain" description="Potassium/proton antiporter subunit KhtT-like N-terminal" evidence="1">
    <location>
        <begin position="1"/>
        <end position="69"/>
    </location>
</feature>
<comment type="caution">
    <text evidence="2">The sequence shown here is derived from an EMBL/GenBank/DDBJ whole genome shotgun (WGS) entry which is preliminary data.</text>
</comment>
<dbReference type="EMBL" id="MASU01000005">
    <property type="protein sequence ID" value="PXY36961.1"/>
    <property type="molecule type" value="Genomic_DNA"/>
</dbReference>
<evidence type="ECO:0000313" key="3">
    <source>
        <dbReference type="Proteomes" id="UP000247892"/>
    </source>
</evidence>
<gene>
    <name evidence="2" type="ORF">BA062_13420</name>
</gene>
<dbReference type="Proteomes" id="UP000247892">
    <property type="component" value="Unassembled WGS sequence"/>
</dbReference>
<dbReference type="AlphaFoldDB" id="A0A318LRE8"/>
<reference evidence="2 3" key="1">
    <citation type="submission" date="2016-07" db="EMBL/GenBank/DDBJ databases">
        <title>Draft genome sequence of Prauserella sp. YIM 121212, isolated from alkaline soil.</title>
        <authorList>
            <person name="Ruckert C."/>
            <person name="Albersmeier A."/>
            <person name="Jiang C.-L."/>
            <person name="Jiang Y."/>
            <person name="Kalinowski J."/>
            <person name="Schneider O."/>
            <person name="Winkler A."/>
            <person name="Zotchev S.B."/>
        </authorList>
    </citation>
    <scope>NUCLEOTIDE SEQUENCE [LARGE SCALE GENOMIC DNA]</scope>
    <source>
        <strain evidence="2 3">YIM 121212</strain>
    </source>
</reference>
<evidence type="ECO:0000259" key="1">
    <source>
        <dbReference type="Pfam" id="PF25991"/>
    </source>
</evidence>
<proteinExistence type="predicted"/>
<protein>
    <recommendedName>
        <fullName evidence="1">Potassium/proton antiporter subunit KhtT-like N-terminal domain-containing protein</fullName>
    </recommendedName>
</protein>